<organism evidence="2 3">
    <name type="scientific">Cylindrotheca closterium</name>
    <dbReference type="NCBI Taxonomy" id="2856"/>
    <lineage>
        <taxon>Eukaryota</taxon>
        <taxon>Sar</taxon>
        <taxon>Stramenopiles</taxon>
        <taxon>Ochrophyta</taxon>
        <taxon>Bacillariophyta</taxon>
        <taxon>Bacillariophyceae</taxon>
        <taxon>Bacillariophycidae</taxon>
        <taxon>Bacillariales</taxon>
        <taxon>Bacillariaceae</taxon>
        <taxon>Cylindrotheca</taxon>
    </lineage>
</organism>
<feature type="region of interest" description="Disordered" evidence="1">
    <location>
        <begin position="165"/>
        <end position="280"/>
    </location>
</feature>
<feature type="compositionally biased region" description="Polar residues" evidence="1">
    <location>
        <begin position="67"/>
        <end position="79"/>
    </location>
</feature>
<feature type="compositionally biased region" description="Polar residues" evidence="1">
    <location>
        <begin position="165"/>
        <end position="177"/>
    </location>
</feature>
<protein>
    <submittedName>
        <fullName evidence="2">Uncharacterized protein</fullName>
    </submittedName>
</protein>
<reference evidence="2" key="1">
    <citation type="submission" date="2023-08" db="EMBL/GenBank/DDBJ databases">
        <authorList>
            <person name="Audoor S."/>
            <person name="Bilcke G."/>
        </authorList>
    </citation>
    <scope>NUCLEOTIDE SEQUENCE</scope>
</reference>
<dbReference type="EMBL" id="CAKOGP040001747">
    <property type="protein sequence ID" value="CAJ1948311.1"/>
    <property type="molecule type" value="Genomic_DNA"/>
</dbReference>
<sequence>MPFQDVPIMPSLVLVTKDDRRLSSETAATEDTGSTASLPVNPIKIYSTMKQRAQARVLSETDEETPASPTQSVDSKLNRTSFESIPFSPEQAAKAAYAIMNGESVSEVDLLKDDPSVSEGGLNDETSLNGIPKSPTNVRPLGSTHSRSVGSISALSEVACDRLSMSSGSTGRRSYPSSVRILRTPDGRRLNRKNRSQDQPVQPSTSMPCLTSLDDSHHSNHGQSESFKASAAAPTSPGAGSLASSPERPRNEDDEERSASRRGVRILRTPDGRRRSQRTAVTRHSFAGVVTTPGVVSTSAEDAISPSSQVSMGNRRIRSQGALPTIPKIIDSSERGQHKEVKFSSVNVRYYERVVDVNPACSHGVAIGLGWKYNKSKKLSLNEFELQKGGVRYCARQLVLPRNVREAIAREFGYTQKDIAKSTRANLKFRNERKQTIDNLSMMPVEEKMEGAKRKMKKVFSFRRKRVA</sequence>
<dbReference type="Proteomes" id="UP001295423">
    <property type="component" value="Unassembled WGS sequence"/>
</dbReference>
<evidence type="ECO:0000256" key="1">
    <source>
        <dbReference type="SAM" id="MobiDB-lite"/>
    </source>
</evidence>
<evidence type="ECO:0000313" key="3">
    <source>
        <dbReference type="Proteomes" id="UP001295423"/>
    </source>
</evidence>
<name>A0AAD2JGU5_9STRA</name>
<feature type="region of interest" description="Disordered" evidence="1">
    <location>
        <begin position="19"/>
        <end position="79"/>
    </location>
</feature>
<feature type="compositionally biased region" description="Polar residues" evidence="1">
    <location>
        <begin position="24"/>
        <end position="38"/>
    </location>
</feature>
<evidence type="ECO:0000313" key="2">
    <source>
        <dbReference type="EMBL" id="CAJ1948311.1"/>
    </source>
</evidence>
<feature type="compositionally biased region" description="Polar residues" evidence="1">
    <location>
        <begin position="197"/>
        <end position="209"/>
    </location>
</feature>
<proteinExistence type="predicted"/>
<feature type="compositionally biased region" description="Polar residues" evidence="1">
    <location>
        <begin position="124"/>
        <end position="147"/>
    </location>
</feature>
<feature type="compositionally biased region" description="Low complexity" evidence="1">
    <location>
        <begin position="229"/>
        <end position="246"/>
    </location>
</feature>
<feature type="region of interest" description="Disordered" evidence="1">
    <location>
        <begin position="113"/>
        <end position="147"/>
    </location>
</feature>
<dbReference type="AlphaFoldDB" id="A0AAD2JGU5"/>
<comment type="caution">
    <text evidence="2">The sequence shown here is derived from an EMBL/GenBank/DDBJ whole genome shotgun (WGS) entry which is preliminary data.</text>
</comment>
<accession>A0AAD2JGU5</accession>
<keyword evidence="3" id="KW-1185">Reference proteome</keyword>
<gene>
    <name evidence="2" type="ORF">CYCCA115_LOCUS11553</name>
</gene>